<evidence type="ECO:0000256" key="5">
    <source>
        <dbReference type="ARBA" id="ARBA00023136"/>
    </source>
</evidence>
<dbReference type="PANTHER" id="PTHR33931:SF2">
    <property type="entry name" value="HOLIN-LIKE PROTEIN CIDA"/>
    <property type="match status" value="1"/>
</dbReference>
<accession>A0A1A8T1L5</accession>
<evidence type="ECO:0000256" key="4">
    <source>
        <dbReference type="ARBA" id="ARBA00022989"/>
    </source>
</evidence>
<dbReference type="PANTHER" id="PTHR33931">
    <property type="entry name" value="HOLIN-LIKE PROTEIN CIDA-RELATED"/>
    <property type="match status" value="1"/>
</dbReference>
<protein>
    <submittedName>
        <fullName evidence="7">Holin-like protein CidA</fullName>
    </submittedName>
</protein>
<feature type="transmembrane region" description="Helical" evidence="6">
    <location>
        <begin position="47"/>
        <end position="66"/>
    </location>
</feature>
<dbReference type="STRING" id="1792290.MSP8886_00404"/>
<dbReference type="RefSeq" id="WP_083200719.1">
    <property type="nucleotide sequence ID" value="NZ_FLOB01000001.1"/>
</dbReference>
<keyword evidence="3 6" id="KW-0812">Transmembrane</keyword>
<keyword evidence="5 6" id="KW-0472">Membrane</keyword>
<name>A0A1A8T1L5_9GAMM</name>
<feature type="transmembrane region" description="Helical" evidence="6">
    <location>
        <begin position="18"/>
        <end position="35"/>
    </location>
</feature>
<dbReference type="AlphaFoldDB" id="A0A1A8T1L5"/>
<gene>
    <name evidence="7" type="primary">cidA</name>
    <name evidence="7" type="ORF">MSP8886_00404</name>
</gene>
<sequence length="160" mass="17978">MRTLPSSFFHSMYLKKHVFFYCLMQLMALCGLLWLCNQAVALLHWHIPGSVLGLGILVLLLLTHVVPERAIQAGSSWLLGELLLFFIPPVVSILKYQVFIRDDGWMIAGTVVLGTLSALVVTAWVVDRLYTLEKGINDRRLARASHRENKKNGIGGQNHV</sequence>
<evidence type="ECO:0000313" key="8">
    <source>
        <dbReference type="Proteomes" id="UP000092544"/>
    </source>
</evidence>
<comment type="subcellular location">
    <subcellularLocation>
        <location evidence="1">Cell membrane</location>
        <topology evidence="1">Multi-pass membrane protein</topology>
    </subcellularLocation>
</comment>
<dbReference type="OrthoDB" id="194658at2"/>
<keyword evidence="8" id="KW-1185">Reference proteome</keyword>
<dbReference type="GO" id="GO:0005886">
    <property type="term" value="C:plasma membrane"/>
    <property type="evidence" value="ECO:0007669"/>
    <property type="project" value="UniProtKB-SubCell"/>
</dbReference>
<reference evidence="7 8" key="1">
    <citation type="submission" date="2016-06" db="EMBL/GenBank/DDBJ databases">
        <authorList>
            <person name="Kjaerup R.B."/>
            <person name="Dalgaard T.S."/>
            <person name="Juul-Madsen H.R."/>
        </authorList>
    </citation>
    <scope>NUCLEOTIDE SEQUENCE [LARGE SCALE GENOMIC DNA]</scope>
    <source>
        <strain evidence="7 8">CECT 8886</strain>
    </source>
</reference>
<dbReference type="Proteomes" id="UP000092544">
    <property type="component" value="Unassembled WGS sequence"/>
</dbReference>
<dbReference type="Pfam" id="PF03788">
    <property type="entry name" value="LrgA"/>
    <property type="match status" value="1"/>
</dbReference>
<keyword evidence="2" id="KW-1003">Cell membrane</keyword>
<evidence type="ECO:0000256" key="2">
    <source>
        <dbReference type="ARBA" id="ARBA00022475"/>
    </source>
</evidence>
<organism evidence="7 8">
    <name type="scientific">Marinomonas spartinae</name>
    <dbReference type="NCBI Taxonomy" id="1792290"/>
    <lineage>
        <taxon>Bacteria</taxon>
        <taxon>Pseudomonadati</taxon>
        <taxon>Pseudomonadota</taxon>
        <taxon>Gammaproteobacteria</taxon>
        <taxon>Oceanospirillales</taxon>
        <taxon>Oceanospirillaceae</taxon>
        <taxon>Marinomonas</taxon>
    </lineage>
</organism>
<dbReference type="InterPro" id="IPR005538">
    <property type="entry name" value="LrgA/CidA"/>
</dbReference>
<feature type="transmembrane region" description="Helical" evidence="6">
    <location>
        <begin position="78"/>
        <end position="99"/>
    </location>
</feature>
<feature type="transmembrane region" description="Helical" evidence="6">
    <location>
        <begin position="105"/>
        <end position="126"/>
    </location>
</feature>
<proteinExistence type="predicted"/>
<evidence type="ECO:0000256" key="1">
    <source>
        <dbReference type="ARBA" id="ARBA00004651"/>
    </source>
</evidence>
<evidence type="ECO:0000256" key="3">
    <source>
        <dbReference type="ARBA" id="ARBA00022692"/>
    </source>
</evidence>
<dbReference type="EMBL" id="FLOB01000001">
    <property type="protein sequence ID" value="SBS25845.1"/>
    <property type="molecule type" value="Genomic_DNA"/>
</dbReference>
<evidence type="ECO:0000313" key="7">
    <source>
        <dbReference type="EMBL" id="SBS25845.1"/>
    </source>
</evidence>
<keyword evidence="4 6" id="KW-1133">Transmembrane helix</keyword>
<evidence type="ECO:0000256" key="6">
    <source>
        <dbReference type="SAM" id="Phobius"/>
    </source>
</evidence>